<feature type="transmembrane region" description="Helical" evidence="2">
    <location>
        <begin position="243"/>
        <end position="273"/>
    </location>
</feature>
<proteinExistence type="predicted"/>
<evidence type="ECO:0000313" key="3">
    <source>
        <dbReference type="EMBL" id="OSC33799.1"/>
    </source>
</evidence>
<gene>
    <name evidence="3" type="ORF">B8W67_09500</name>
</gene>
<dbReference type="Pfam" id="PF02405">
    <property type="entry name" value="MlaE"/>
    <property type="match status" value="1"/>
</dbReference>
<keyword evidence="2" id="KW-0812">Transmembrane</keyword>
<dbReference type="PANTHER" id="PTHR30188">
    <property type="entry name" value="ABC TRANSPORTER PERMEASE PROTEIN-RELATED"/>
    <property type="match status" value="1"/>
</dbReference>
<feature type="transmembrane region" description="Helical" evidence="2">
    <location>
        <begin position="294"/>
        <end position="318"/>
    </location>
</feature>
<keyword evidence="2" id="KW-1133">Transmembrane helix</keyword>
<keyword evidence="4" id="KW-1185">Reference proteome</keyword>
<sequence length="323" mass="33377">MGTDAGIGAYSEAVETATLPDEADNQTSSAEPHAPGATANPAPTRRSMRTQLGGLLGRPVTALADRTDSSLQTLGRFMELAAQAITFLIRDLIRLRHPWRDTINQAWFIVSVTAIPALLVSIPFGVIVAVQVGSLIQQVGASSISGAAGGLGVIRQGAPMVAALLLGGAAGSAVTTDLGARTIREEVAALEVMGIHPVQRLVTPRLAAIVFVAPVLCFFIIFMGLSAGYLINVGFQSGTPGSYIASFASFSSITDVLVALLKTWLFGLVVILVACQRGLEASGGARGVADAVNAAVVIGVVAVFLINVVVTQLVTMFMPTRVG</sequence>
<feature type="region of interest" description="Disordered" evidence="1">
    <location>
        <begin position="19"/>
        <end position="45"/>
    </location>
</feature>
<evidence type="ECO:0000256" key="2">
    <source>
        <dbReference type="SAM" id="Phobius"/>
    </source>
</evidence>
<dbReference type="GO" id="GO:0043190">
    <property type="term" value="C:ATP-binding cassette (ABC) transporter complex"/>
    <property type="evidence" value="ECO:0007669"/>
    <property type="project" value="InterPro"/>
</dbReference>
<dbReference type="PANTHER" id="PTHR30188:SF4">
    <property type="entry name" value="PROTEIN TRIGALACTOSYLDIACYLGLYCEROL 1, CHLOROPLASTIC"/>
    <property type="match status" value="1"/>
</dbReference>
<reference evidence="3 4" key="1">
    <citation type="submission" date="2017-04" db="EMBL/GenBank/DDBJ databases">
        <title>The new phylogeny of genus Mycobacterium.</title>
        <authorList>
            <person name="Tortoli E."/>
            <person name="Trovato A."/>
            <person name="Cirillo D.M."/>
        </authorList>
    </citation>
    <scope>NUCLEOTIDE SEQUENCE [LARGE SCALE GENOMIC DNA]</scope>
    <source>
        <strain evidence="3 4">KCTC 19819</strain>
    </source>
</reference>
<keyword evidence="2" id="KW-0472">Membrane</keyword>
<organism evidence="3 4">
    <name type="scientific">Mycolicibacillus koreensis</name>
    <dbReference type="NCBI Taxonomy" id="1069220"/>
    <lineage>
        <taxon>Bacteria</taxon>
        <taxon>Bacillati</taxon>
        <taxon>Actinomycetota</taxon>
        <taxon>Actinomycetes</taxon>
        <taxon>Mycobacteriales</taxon>
        <taxon>Mycobacteriaceae</taxon>
        <taxon>Mycolicibacillus</taxon>
    </lineage>
</organism>
<dbReference type="EMBL" id="NCXO01000017">
    <property type="protein sequence ID" value="OSC33799.1"/>
    <property type="molecule type" value="Genomic_DNA"/>
</dbReference>
<dbReference type="AlphaFoldDB" id="A0AA91PEP5"/>
<feature type="transmembrane region" description="Helical" evidence="2">
    <location>
        <begin position="206"/>
        <end position="231"/>
    </location>
</feature>
<name>A0AA91PEP5_9MYCO</name>
<protein>
    <submittedName>
        <fullName evidence="3">ABC transporter permease</fullName>
    </submittedName>
</protein>
<dbReference type="Proteomes" id="UP000193577">
    <property type="component" value="Unassembled WGS sequence"/>
</dbReference>
<accession>A0AA91PEP5</accession>
<comment type="caution">
    <text evidence="3">The sequence shown here is derived from an EMBL/GenBank/DDBJ whole genome shotgun (WGS) entry which is preliminary data.</text>
</comment>
<dbReference type="GO" id="GO:0005548">
    <property type="term" value="F:phospholipid transporter activity"/>
    <property type="evidence" value="ECO:0007669"/>
    <property type="project" value="TreeGrafter"/>
</dbReference>
<dbReference type="InterPro" id="IPR030802">
    <property type="entry name" value="Permease_MalE"/>
</dbReference>
<evidence type="ECO:0000313" key="4">
    <source>
        <dbReference type="Proteomes" id="UP000193577"/>
    </source>
</evidence>
<evidence type="ECO:0000256" key="1">
    <source>
        <dbReference type="SAM" id="MobiDB-lite"/>
    </source>
</evidence>
<feature type="transmembrane region" description="Helical" evidence="2">
    <location>
        <begin position="106"/>
        <end position="129"/>
    </location>
</feature>